<comment type="similarity">
    <text evidence="1">Belongs to the dynein light chain Tctex-type family.</text>
</comment>
<dbReference type="AlphaFoldDB" id="A0A8J9YXW1"/>
<evidence type="ECO:0000256" key="1">
    <source>
        <dbReference type="ARBA" id="ARBA00005361"/>
    </source>
</evidence>
<evidence type="ECO:0000313" key="3">
    <source>
        <dbReference type="EMBL" id="CAH1243729.1"/>
    </source>
</evidence>
<dbReference type="InterPro" id="IPR005334">
    <property type="entry name" value="Tctex-1-like"/>
</dbReference>
<dbReference type="OrthoDB" id="10260741at2759"/>
<evidence type="ECO:0000313" key="4">
    <source>
        <dbReference type="Proteomes" id="UP000838412"/>
    </source>
</evidence>
<feature type="compositionally biased region" description="Polar residues" evidence="2">
    <location>
        <begin position="22"/>
        <end position="54"/>
    </location>
</feature>
<dbReference type="EMBL" id="OV696698">
    <property type="protein sequence ID" value="CAH1243729.1"/>
    <property type="molecule type" value="Genomic_DNA"/>
</dbReference>
<accession>A0A8J9YXW1</accession>
<dbReference type="GO" id="GO:0005868">
    <property type="term" value="C:cytoplasmic dynein complex"/>
    <property type="evidence" value="ECO:0007669"/>
    <property type="project" value="TreeGrafter"/>
</dbReference>
<dbReference type="GO" id="GO:0045505">
    <property type="term" value="F:dynein intermediate chain binding"/>
    <property type="evidence" value="ECO:0007669"/>
    <property type="project" value="TreeGrafter"/>
</dbReference>
<gene>
    <name evidence="3" type="primary">TCTEX1D1</name>
    <name evidence="3" type="ORF">BLAG_LOCUS6604</name>
</gene>
<name>A0A8J9YXW1_BRALA</name>
<dbReference type="GO" id="GO:0007018">
    <property type="term" value="P:microtubule-based movement"/>
    <property type="evidence" value="ECO:0007669"/>
    <property type="project" value="TreeGrafter"/>
</dbReference>
<dbReference type="Proteomes" id="UP000838412">
    <property type="component" value="Chromosome 13"/>
</dbReference>
<dbReference type="Gene3D" id="3.30.1140.40">
    <property type="entry name" value="Tctex-1"/>
    <property type="match status" value="1"/>
</dbReference>
<feature type="region of interest" description="Disordered" evidence="2">
    <location>
        <begin position="85"/>
        <end position="115"/>
    </location>
</feature>
<proteinExistence type="inferred from homology"/>
<keyword evidence="4" id="KW-1185">Reference proteome</keyword>
<dbReference type="GO" id="GO:0005737">
    <property type="term" value="C:cytoplasm"/>
    <property type="evidence" value="ECO:0007669"/>
    <property type="project" value="TreeGrafter"/>
</dbReference>
<evidence type="ECO:0000256" key="2">
    <source>
        <dbReference type="SAM" id="MobiDB-lite"/>
    </source>
</evidence>
<feature type="compositionally biased region" description="Basic and acidic residues" evidence="2">
    <location>
        <begin position="100"/>
        <end position="115"/>
    </location>
</feature>
<dbReference type="PANTHER" id="PTHR21255:SF68">
    <property type="entry name" value="TCTEX1 DOMAIN-CONTAINING PROTEIN 1-B-LIKE"/>
    <property type="match status" value="1"/>
</dbReference>
<feature type="region of interest" description="Disordered" evidence="2">
    <location>
        <begin position="17"/>
        <end position="61"/>
    </location>
</feature>
<reference evidence="3" key="1">
    <citation type="submission" date="2022-01" db="EMBL/GenBank/DDBJ databases">
        <authorList>
            <person name="Braso-Vives M."/>
        </authorList>
    </citation>
    <scope>NUCLEOTIDE SEQUENCE</scope>
</reference>
<dbReference type="PANTHER" id="PTHR21255">
    <property type="entry name" value="T-COMPLEX-ASSOCIATED-TESTIS-EXPRESSED 1/ DYNEIN LIGHT CHAIN"/>
    <property type="match status" value="1"/>
</dbReference>
<protein>
    <submittedName>
        <fullName evidence="3">TCTEX1D1 protein</fullName>
    </submittedName>
</protein>
<organism evidence="3 4">
    <name type="scientific">Branchiostoma lanceolatum</name>
    <name type="common">Common lancelet</name>
    <name type="synonym">Amphioxus lanceolatum</name>
    <dbReference type="NCBI Taxonomy" id="7740"/>
    <lineage>
        <taxon>Eukaryota</taxon>
        <taxon>Metazoa</taxon>
        <taxon>Chordata</taxon>
        <taxon>Cephalochordata</taxon>
        <taxon>Leptocardii</taxon>
        <taxon>Amphioxiformes</taxon>
        <taxon>Branchiostomatidae</taxon>
        <taxon>Branchiostoma</taxon>
    </lineage>
</organism>
<dbReference type="Pfam" id="PF03645">
    <property type="entry name" value="Tctex-1"/>
    <property type="match status" value="1"/>
</dbReference>
<sequence length="219" mass="24422">MASVSQLTEESLDRFNAMEGASVSSPLRKTTNRASSIGSQESSMTAGTGRTTGFQRRELRGGSKFSPLKRFSMVALSTIMSRRMSFAGTSQSSRGRRTKTKQENTYKMTPDEGKKFSPTKVEAVMNMVLQQYLENEKYDPGTSANLTTILADVLKNRVKELNFSRYKIVSHVCIGQTDNNTVELGSRCLWDQSTDNYATATYRNESLFAVATVYGVYFE</sequence>
<dbReference type="InterPro" id="IPR038586">
    <property type="entry name" value="Tctex-1-like_sf"/>
</dbReference>